<organism evidence="2 3">
    <name type="scientific">Parachlamydia acanthamoebae (strain UV7)</name>
    <dbReference type="NCBI Taxonomy" id="765952"/>
    <lineage>
        <taxon>Bacteria</taxon>
        <taxon>Pseudomonadati</taxon>
        <taxon>Chlamydiota</taxon>
        <taxon>Chlamydiia</taxon>
        <taxon>Parachlamydiales</taxon>
        <taxon>Parachlamydiaceae</taxon>
        <taxon>Parachlamydia</taxon>
    </lineage>
</organism>
<dbReference type="EMBL" id="FR872580">
    <property type="protein sequence ID" value="CCB85087.1"/>
    <property type="molecule type" value="Genomic_DNA"/>
</dbReference>
<feature type="compositionally biased region" description="Polar residues" evidence="1">
    <location>
        <begin position="40"/>
        <end position="49"/>
    </location>
</feature>
<dbReference type="AlphaFoldDB" id="F8KV16"/>
<dbReference type="OrthoDB" id="9784220at2"/>
<feature type="compositionally biased region" description="Basic and acidic residues" evidence="1">
    <location>
        <begin position="200"/>
        <end position="218"/>
    </location>
</feature>
<feature type="region of interest" description="Disordered" evidence="1">
    <location>
        <begin position="1"/>
        <end position="124"/>
    </location>
</feature>
<dbReference type="HOGENOM" id="CLU_263569_0_0_0"/>
<feature type="compositionally biased region" description="Low complexity" evidence="1">
    <location>
        <begin position="1"/>
        <end position="10"/>
    </location>
</feature>
<evidence type="ECO:0000313" key="3">
    <source>
        <dbReference type="Proteomes" id="UP000000495"/>
    </source>
</evidence>
<dbReference type="Proteomes" id="UP000000495">
    <property type="component" value="Chromosome"/>
</dbReference>
<evidence type="ECO:0000256" key="1">
    <source>
        <dbReference type="SAM" id="MobiDB-lite"/>
    </source>
</evidence>
<protein>
    <submittedName>
        <fullName evidence="2">Uncharacterized protein</fullName>
    </submittedName>
</protein>
<dbReference type="STRING" id="765952.PUV_01370"/>
<reference key="1">
    <citation type="journal article" date="2011" name="Mol. Biol. Evol.">
        <title>Unity in variety -- the pan-genome of the Chlamydiae.</title>
        <authorList>
            <person name="Collingro A."/>
            <person name="Tischler P."/>
            <person name="Weinmaier T."/>
            <person name="Penz T."/>
            <person name="Heinz E."/>
            <person name="Brunham R.C."/>
            <person name="Read T.D."/>
            <person name="Bavoil P.M."/>
            <person name="Sachse K."/>
            <person name="Kahane S."/>
            <person name="Friedman M.G."/>
            <person name="Rattei T."/>
            <person name="Myers G.S.A."/>
            <person name="Horn M."/>
        </authorList>
    </citation>
    <scope>NUCLEOTIDE SEQUENCE</scope>
    <source>
        <strain>UV7</strain>
    </source>
</reference>
<accession>F8KV16</accession>
<reference evidence="2 3" key="2">
    <citation type="journal article" date="2011" name="Mol. Biol. Evol.">
        <title>Unity in variety--the pan-genome of the Chlamydiae.</title>
        <authorList>
            <person name="Collingro A."/>
            <person name="Tischler P."/>
            <person name="Weinmaier T."/>
            <person name="Penz T."/>
            <person name="Heinz E."/>
            <person name="Brunham R.C."/>
            <person name="Read T.D."/>
            <person name="Bavoil P.M."/>
            <person name="Sachse K."/>
            <person name="Kahane S."/>
            <person name="Friedman M.G."/>
            <person name="Rattei T."/>
            <person name="Myers G.S."/>
            <person name="Horn M."/>
        </authorList>
    </citation>
    <scope>NUCLEOTIDE SEQUENCE [LARGE SCALE GENOMIC DNA]</scope>
    <source>
        <strain evidence="3">UV7</strain>
    </source>
</reference>
<sequence length="1275" mass="146380">MNFGSTTATPSTPPPATSTPLESPRSKIGSPKAEPVKNTPRLSISSTFASRIAQLKHKLSPGSGSQIGHSDKAMSGRISPISKGGSQIAGHSHAYETFSSEEDEKDVVVKKGSQISSRQGKKSHGYKAFYTKKEEGEFIAEKRSQISSTGLGGTLENYMFESSEEKKGTFGFWEINTQTSSRGGEVEVVRPAEDWMTPIVEDRETDDEHSLSFKHDSAEGSEAEVGPSSLREPNADKVKKNRIVLGSHDELSSDESSTSEESLSEVDDELFHSVDMGTGKEKDFEELYSAETVPDFSEPFEVLKRPNWDRSEIRMRECLTPKNAQKTNQEAKNAILEEDLVLYDAATLNVKILDYLKVHAEEILRKKKWGNIPAKQLERMASPRSLNLYKKIHRSRSILRHIINNLIIIEKCLYDFVERTKANTKWMKNFRKQLDVLIKSNFKSFVDYFENSLSIEDKKLVLLALGNDAAANLEVLKMWVNRSNQDMVKKYLLDRELFYLGVENLREKKMDVSQDIFADSNVFCISRSDIVRGLTAKKVWDIPHFVNGQQVICHLENERDESKLENFLNKILNASDNRPLEETAFAGYVEDFLRFNLTDFDYLYRLLYLGHYRMALAIHFIFNSNAKSADIKTKMCKVQFNNCKNFELQFQICCTLEDKAKVTFTLDIRPSKKTVNSFKAILKVLHYEFNPKILDYKKNEILEHLVNYSNAIRSHKTLPRGMSYYTSPGSKNLDREFKNKLEQEITNCNSEHPYLGVFKLKDGYRKECRGAIVKNRGIFSNELIEELQQKLIVNEAFFESIIPRISYLAKELQNYSERKNRQSIFYEEIMKIFKNINEASEYIVRSSGITNNTNVERFLEIFNEITDSEICDWFLKAIGGTAENGKKLIDFLKKTVNPKKITKQIEKMAEEYHKYSHEMFSSKCYHVTIPKKLQKAFFTVFPEDIFRSYKPQESSGCIFNSIRINEHLLFNSEDDFNLSLFLKKIYAHFEEERQEERTDFETEAFEKILNTSWKEILPYFFYKKKGVEGDFHKRKEIDLKKLRKIFDFPAINLKKIQDDFSAFKKKKKYAADDLCKIIATWFIAATVPCYPILVLGANGVWSIVETLLQSTFTGFNKLPFGLKVLPGIDLAVQIESPICYKVKVTKSLGVCPRVDRWNPALSAVDNKSPVATMLVESTFCVIRNSLEALIEIKPPIFHKENIYSAEDPYRIIKVFDRAILLHPLVYGIHSESKKGRKAWNLKVKDSSDDKVGDSSNSFAAINESRENLENESTST</sequence>
<feature type="region of interest" description="Disordered" evidence="1">
    <location>
        <begin position="1244"/>
        <end position="1275"/>
    </location>
</feature>
<evidence type="ECO:0000313" key="2">
    <source>
        <dbReference type="EMBL" id="CCB85087.1"/>
    </source>
</evidence>
<keyword evidence="3" id="KW-1185">Reference proteome</keyword>
<gene>
    <name evidence="2" type="ordered locus">PUV_01370</name>
</gene>
<name>F8KV16_PARAV</name>
<dbReference type="KEGG" id="puv:PUV_01370"/>
<dbReference type="RefSeq" id="WP_013924153.1">
    <property type="nucleotide sequence ID" value="NC_015702.1"/>
</dbReference>
<feature type="region of interest" description="Disordered" evidence="1">
    <location>
        <begin position="195"/>
        <end position="268"/>
    </location>
</feature>
<proteinExistence type="predicted"/>